<feature type="compositionally biased region" description="Basic residues" evidence="1">
    <location>
        <begin position="1"/>
        <end position="14"/>
    </location>
</feature>
<sequence length="120" mass="13515">MHLQGHRHPRRCRRLPAGSVARGRPGHRQGRRHDAGHQGRRLHGGVMNEPWRMSVDGEEFEVSLPDGEPGTYHLTWLTGPDPQYGFGFTSHPPAQVGTEQLEEAIREFLSQVDPDTGHIE</sequence>
<proteinExistence type="predicted"/>
<dbReference type="EMBL" id="CM000951">
    <property type="protein sequence ID" value="EDY54774.1"/>
    <property type="molecule type" value="Genomic_DNA"/>
</dbReference>
<gene>
    <name evidence="2" type="ORF">SSEG_08632</name>
</gene>
<dbReference type="Proteomes" id="UP000002785">
    <property type="component" value="Chromosome"/>
</dbReference>
<accession>B5HPJ8</accession>
<dbReference type="HOGENOM" id="CLU_2048481_0_0_11"/>
<evidence type="ECO:0000256" key="1">
    <source>
        <dbReference type="SAM" id="MobiDB-lite"/>
    </source>
</evidence>
<organism evidence="2 3">
    <name type="scientific">Streptomyces sviceus (strain ATCC 29083 / DSM 924 / JCM 4929 / NBRC 13980 / NCIMB 11184 / NRRL 5439 / UC 5370)</name>
    <dbReference type="NCBI Taxonomy" id="463191"/>
    <lineage>
        <taxon>Bacteria</taxon>
        <taxon>Bacillati</taxon>
        <taxon>Actinomycetota</taxon>
        <taxon>Actinomycetes</taxon>
        <taxon>Kitasatosporales</taxon>
        <taxon>Streptomycetaceae</taxon>
        <taxon>Streptomyces</taxon>
    </lineage>
</organism>
<feature type="region of interest" description="Disordered" evidence="1">
    <location>
        <begin position="1"/>
        <end position="47"/>
    </location>
</feature>
<dbReference type="AlphaFoldDB" id="B5HPJ8"/>
<evidence type="ECO:0000313" key="2">
    <source>
        <dbReference type="EMBL" id="EDY54774.1"/>
    </source>
</evidence>
<keyword evidence="3" id="KW-1185">Reference proteome</keyword>
<evidence type="ECO:0000313" key="3">
    <source>
        <dbReference type="Proteomes" id="UP000002785"/>
    </source>
</evidence>
<protein>
    <submittedName>
        <fullName evidence="2">Uncharacterized protein</fullName>
    </submittedName>
</protein>
<reference evidence="2" key="1">
    <citation type="submission" date="2009-10" db="EMBL/GenBank/DDBJ databases">
        <title>The genome sequence of Streptomyces sviceus strain ATCC 29083.</title>
        <authorList>
            <consortium name="The Broad Institute Genome Sequencing Platform"/>
            <consortium name="Broad Institute Microbial Sequencing Center"/>
            <person name="Fischbach M."/>
            <person name="Godfrey P."/>
            <person name="Ward D."/>
            <person name="Young S."/>
            <person name="Zeng Q."/>
            <person name="Koehrsen M."/>
            <person name="Alvarado L."/>
            <person name="Berlin A.M."/>
            <person name="Bochicchio J."/>
            <person name="Borenstein D."/>
            <person name="Chapman S.B."/>
            <person name="Chen Z."/>
            <person name="Engels R."/>
            <person name="Freedman E."/>
            <person name="Gellesch M."/>
            <person name="Goldberg J."/>
            <person name="Griggs A."/>
            <person name="Gujja S."/>
            <person name="Heilman E.R."/>
            <person name="Heiman D.I."/>
            <person name="Hepburn T.A."/>
            <person name="Howarth C."/>
            <person name="Jen D."/>
            <person name="Larson L."/>
            <person name="Lewis B."/>
            <person name="Mehta T."/>
            <person name="Park D."/>
            <person name="Pearson M."/>
            <person name="Richards J."/>
            <person name="Roberts A."/>
            <person name="Saif S."/>
            <person name="Shea T.D."/>
            <person name="Shenoy N."/>
            <person name="Sisk P."/>
            <person name="Stolte C."/>
            <person name="Sykes S.N."/>
            <person name="Thomson T."/>
            <person name="Walk T."/>
            <person name="White J."/>
            <person name="Yandava C."/>
            <person name="Straight P."/>
            <person name="Clardy J."/>
            <person name="Hung D."/>
            <person name="Kolter R."/>
            <person name="Mekalanos J."/>
            <person name="Walker S."/>
            <person name="Walsh C.T."/>
            <person name="Wieland-Brown L.C."/>
            <person name="Haas B."/>
            <person name="Nusbaum C."/>
            <person name="Birren B."/>
        </authorList>
    </citation>
    <scope>NUCLEOTIDE SEQUENCE [LARGE SCALE GENOMIC DNA]</scope>
    <source>
        <strain evidence="2">ATCC 29083</strain>
    </source>
</reference>
<name>B5HPJ8_STRX2</name>